<comment type="function">
    <text evidence="17">Catalyzes the dehydration of the S-form of NAD(P)HX at the expense of ADP, which is converted to AMP. Together with NAD(P)HX epimerase, which catalyzes the epimerization of the S- and R-forms, the enzyme allows the repair of both epimers of NAD(P)HX, a damaged form of NAD(P)H that is a result of enzymatic or heat-dependent hydration.</text>
</comment>
<dbReference type="eggNOG" id="COG0062">
    <property type="taxonomic scope" value="Bacteria"/>
</dbReference>
<evidence type="ECO:0000313" key="22">
    <source>
        <dbReference type="EMBL" id="CAJ54804.1"/>
    </source>
</evidence>
<feature type="binding site" evidence="17">
    <location>
        <position position="460"/>
    </location>
    <ligand>
        <name>AMP</name>
        <dbReference type="ChEBI" id="CHEBI:456215"/>
    </ligand>
</feature>
<dbReference type="GO" id="GO:0052856">
    <property type="term" value="F:NAD(P)HX epimerase activity"/>
    <property type="evidence" value="ECO:0007669"/>
    <property type="project" value="UniProtKB-UniRule"/>
</dbReference>
<dbReference type="InterPro" id="IPR030677">
    <property type="entry name" value="Nnr"/>
</dbReference>
<dbReference type="HAMAP" id="MF_01966">
    <property type="entry name" value="NADHX_epimerase"/>
    <property type="match status" value="1"/>
</dbReference>
<keyword evidence="13" id="KW-0511">Multifunctional enzyme</keyword>
<dbReference type="PANTHER" id="PTHR12592">
    <property type="entry name" value="ATP-DEPENDENT (S)-NAD(P)H-HYDRATE DEHYDRATASE FAMILY MEMBER"/>
    <property type="match status" value="1"/>
</dbReference>
<dbReference type="GO" id="GO:0046872">
    <property type="term" value="F:metal ion binding"/>
    <property type="evidence" value="ECO:0007669"/>
    <property type="project" value="UniProtKB-UniRule"/>
</dbReference>
<dbReference type="GO" id="GO:0005524">
    <property type="term" value="F:ATP binding"/>
    <property type="evidence" value="ECO:0007669"/>
    <property type="project" value="UniProtKB-UniRule"/>
</dbReference>
<dbReference type="EC" id="5.1.99.6" evidence="19"/>
<evidence type="ECO:0000256" key="12">
    <source>
        <dbReference type="ARBA" id="ARBA00023239"/>
    </source>
</evidence>
<dbReference type="SUPFAM" id="SSF53613">
    <property type="entry name" value="Ribokinase-like"/>
    <property type="match status" value="1"/>
</dbReference>
<comment type="similarity">
    <text evidence="17">Belongs to the NnrD/CARKD family.</text>
</comment>
<comment type="cofactor">
    <cofactor evidence="18 19">
        <name>K(+)</name>
        <dbReference type="ChEBI" id="CHEBI:29103"/>
    </cofactor>
    <text evidence="18 19">Binds 1 potassium ion per subunit.</text>
</comment>
<dbReference type="SUPFAM" id="SSF64153">
    <property type="entry name" value="YjeF N-terminal domain-like"/>
    <property type="match status" value="1"/>
</dbReference>
<feature type="binding site" evidence="17">
    <location>
        <position position="342"/>
    </location>
    <ligand>
        <name>(6S)-NADPHX</name>
        <dbReference type="ChEBI" id="CHEBI:64076"/>
    </ligand>
</feature>
<dbReference type="HAMAP" id="MF_01965">
    <property type="entry name" value="NADHX_dehydratase"/>
    <property type="match status" value="1"/>
</dbReference>
<evidence type="ECO:0000256" key="10">
    <source>
        <dbReference type="ARBA" id="ARBA00023027"/>
    </source>
</evidence>
<dbReference type="EC" id="4.2.1.136" evidence="19"/>
<dbReference type="Proteomes" id="UP000002430">
    <property type="component" value="Chromosome"/>
</dbReference>
<dbReference type="Pfam" id="PF01256">
    <property type="entry name" value="Carb_kinase"/>
    <property type="match status" value="1"/>
</dbReference>
<feature type="binding site" evidence="17">
    <location>
        <position position="394"/>
    </location>
    <ligand>
        <name>(6S)-NADPHX</name>
        <dbReference type="ChEBI" id="CHEBI:64076"/>
    </ligand>
</feature>
<dbReference type="OrthoDB" id="9806925at2"/>
<comment type="caution">
    <text evidence="18">Lacks conserved residue(s) required for the propagation of feature annotation.</text>
</comment>
<gene>
    <name evidence="17" type="primary">nnrD</name>
    <name evidence="18" type="synonym">nnrE</name>
    <name evidence="22" type="ordered locus">LI0750</name>
</gene>
<evidence type="ECO:0000256" key="18">
    <source>
        <dbReference type="HAMAP-Rule" id="MF_01966"/>
    </source>
</evidence>
<dbReference type="GO" id="GO:0052855">
    <property type="term" value="F:ADP-dependent NAD(P)H-hydrate dehydratase activity"/>
    <property type="evidence" value="ECO:0007669"/>
    <property type="project" value="UniProtKB-UniRule"/>
</dbReference>
<dbReference type="KEGG" id="lip:LI0750"/>
<dbReference type="PROSITE" id="PS51385">
    <property type="entry name" value="YJEF_N"/>
    <property type="match status" value="1"/>
</dbReference>
<evidence type="ECO:0000256" key="13">
    <source>
        <dbReference type="ARBA" id="ARBA00023268"/>
    </source>
</evidence>
<dbReference type="InterPro" id="IPR017953">
    <property type="entry name" value="Carbohydrate_kinase_pred_CS"/>
</dbReference>
<feature type="binding site" evidence="18">
    <location>
        <position position="166"/>
    </location>
    <ligand>
        <name>(6S)-NADPHX</name>
        <dbReference type="ChEBI" id="CHEBI:64076"/>
    </ligand>
</feature>
<dbReference type="NCBIfam" id="TIGR00197">
    <property type="entry name" value="yjeF_nterm"/>
    <property type="match status" value="1"/>
</dbReference>
<dbReference type="RefSeq" id="WP_011526833.1">
    <property type="nucleotide sequence ID" value="NC_008011.1"/>
</dbReference>
<comment type="similarity">
    <text evidence="3 19">In the N-terminal section; belongs to the NnrE/AIBP family.</text>
</comment>
<protein>
    <recommendedName>
        <fullName evidence="19">Bifunctional NAD(P)H-hydrate repair enzyme</fullName>
    </recommendedName>
    <alternativeName>
        <fullName evidence="19">Nicotinamide nucleotide repair protein</fullName>
    </alternativeName>
    <domain>
        <recommendedName>
            <fullName evidence="19">ADP-dependent (S)-NAD(P)H-hydrate dehydratase</fullName>
            <ecNumber evidence="19">4.2.1.136</ecNumber>
        </recommendedName>
        <alternativeName>
            <fullName evidence="19">ADP-dependent NAD(P)HX dehydratase</fullName>
        </alternativeName>
    </domain>
    <domain>
        <recommendedName>
            <fullName evidence="19">NAD(P)H-hydrate epimerase</fullName>
            <ecNumber evidence="19">5.1.99.6</ecNumber>
        </recommendedName>
    </domain>
</protein>
<comment type="cofactor">
    <cofactor evidence="17">
        <name>Mg(2+)</name>
        <dbReference type="ChEBI" id="CHEBI:18420"/>
    </cofactor>
</comment>
<evidence type="ECO:0000256" key="1">
    <source>
        <dbReference type="ARBA" id="ARBA00000013"/>
    </source>
</evidence>
<comment type="catalytic activity">
    <reaction evidence="16 17 19">
        <text>(6S)-NADPHX + ADP = AMP + phosphate + NADPH + H(+)</text>
        <dbReference type="Rhea" id="RHEA:32235"/>
        <dbReference type="ChEBI" id="CHEBI:15378"/>
        <dbReference type="ChEBI" id="CHEBI:43474"/>
        <dbReference type="ChEBI" id="CHEBI:57783"/>
        <dbReference type="ChEBI" id="CHEBI:64076"/>
        <dbReference type="ChEBI" id="CHEBI:456215"/>
        <dbReference type="ChEBI" id="CHEBI:456216"/>
        <dbReference type="EC" id="4.2.1.136"/>
    </reaction>
</comment>
<evidence type="ECO:0000256" key="5">
    <source>
        <dbReference type="ARBA" id="ARBA00022723"/>
    </source>
</evidence>
<evidence type="ECO:0000256" key="6">
    <source>
        <dbReference type="ARBA" id="ARBA00022741"/>
    </source>
</evidence>
<dbReference type="PROSITE" id="PS51383">
    <property type="entry name" value="YJEF_C_3"/>
    <property type="match status" value="1"/>
</dbReference>
<evidence type="ECO:0000259" key="20">
    <source>
        <dbReference type="PROSITE" id="PS51383"/>
    </source>
</evidence>
<dbReference type="GO" id="GO:0046496">
    <property type="term" value="P:nicotinamide nucleotide metabolic process"/>
    <property type="evidence" value="ECO:0007669"/>
    <property type="project" value="UniProtKB-UniRule"/>
</dbReference>
<evidence type="ECO:0000256" key="9">
    <source>
        <dbReference type="ARBA" id="ARBA00022958"/>
    </source>
</evidence>
<feature type="binding site" evidence="17">
    <location>
        <position position="461"/>
    </location>
    <ligand>
        <name>(6S)-NADPHX</name>
        <dbReference type="ChEBI" id="CHEBI:64076"/>
    </ligand>
</feature>
<feature type="binding site" evidence="17">
    <location>
        <position position="271"/>
    </location>
    <ligand>
        <name>(6S)-NADPHX</name>
        <dbReference type="ChEBI" id="CHEBI:64076"/>
    </ligand>
</feature>
<dbReference type="PROSITE" id="PS01050">
    <property type="entry name" value="YJEF_C_2"/>
    <property type="match status" value="1"/>
</dbReference>
<dbReference type="Gene3D" id="3.40.50.10260">
    <property type="entry name" value="YjeF N-terminal domain"/>
    <property type="match status" value="1"/>
</dbReference>
<keyword evidence="5 18" id="KW-0479">Metal-binding</keyword>
<organism evidence="22 23">
    <name type="scientific">Lawsonia intracellularis (strain PHE/MN1-00)</name>
    <dbReference type="NCBI Taxonomy" id="363253"/>
    <lineage>
        <taxon>Bacteria</taxon>
        <taxon>Pseudomonadati</taxon>
        <taxon>Thermodesulfobacteriota</taxon>
        <taxon>Desulfovibrionia</taxon>
        <taxon>Desulfovibrionales</taxon>
        <taxon>Desulfovibrionaceae</taxon>
        <taxon>Lawsonia</taxon>
    </lineage>
</organism>
<name>Q1MQC3_LAWIP</name>
<feature type="binding site" evidence="18">
    <location>
        <position position="131"/>
    </location>
    <ligand>
        <name>K(+)</name>
        <dbReference type="ChEBI" id="CHEBI:29103"/>
    </ligand>
</feature>
<feature type="binding site" evidence="18">
    <location>
        <position position="169"/>
    </location>
    <ligand>
        <name>K(+)</name>
        <dbReference type="ChEBI" id="CHEBI:29103"/>
    </ligand>
</feature>
<comment type="subunit">
    <text evidence="17">Homotetramer.</text>
</comment>
<evidence type="ECO:0000256" key="14">
    <source>
        <dbReference type="ARBA" id="ARBA00025153"/>
    </source>
</evidence>
<accession>Q1MQC3</accession>
<dbReference type="STRING" id="363253.LI0750"/>
<evidence type="ECO:0000256" key="11">
    <source>
        <dbReference type="ARBA" id="ARBA00023235"/>
    </source>
</evidence>
<dbReference type="HOGENOM" id="CLU_024853_4_1_7"/>
<evidence type="ECO:0000256" key="4">
    <source>
        <dbReference type="ARBA" id="ARBA00009524"/>
    </source>
</evidence>
<evidence type="ECO:0000256" key="3">
    <source>
        <dbReference type="ARBA" id="ARBA00006001"/>
    </source>
</evidence>
<feature type="binding site" evidence="18">
    <location>
        <begin position="60"/>
        <end position="64"/>
    </location>
    <ligand>
        <name>(6S)-NADPHX</name>
        <dbReference type="ChEBI" id="CHEBI:64076"/>
    </ligand>
</feature>
<keyword evidence="6 17" id="KW-0547">Nucleotide-binding</keyword>
<evidence type="ECO:0000256" key="19">
    <source>
        <dbReference type="PIRNR" id="PIRNR017184"/>
    </source>
</evidence>
<comment type="function">
    <text evidence="18">Catalyzes the epimerization of the S- and R-forms of NAD(P)HX, a damaged form of NAD(P)H that is a result of enzymatic or heat-dependent hydration. This is a prerequisite for the S-specific NAD(P)H-hydrate dehydratase to allow the repair of both epimers of NAD(P)HX.</text>
</comment>
<dbReference type="CDD" id="cd01171">
    <property type="entry name" value="YXKO-related"/>
    <property type="match status" value="1"/>
</dbReference>
<keyword evidence="10 17" id="KW-0520">NAD</keyword>
<evidence type="ECO:0000256" key="15">
    <source>
        <dbReference type="ARBA" id="ARBA00048238"/>
    </source>
</evidence>
<sequence length="526" mass="56766">MFLPLPTPHEMSLWDKESINIGVPETVLMENSSREALHVLKKTFGSIENKYILILMGSGKNGGDAVCLARHLHDAKANVLVLHTRSFIHYKGTTRQYLKLAKHCGILFSLAESWITKYNKTPWGEPDIIIDGLIGTGLSSNLQQLELELVNTVNKLSKKSFILALDIPSGLSGLTGKPQPTAITADITVTFEAAKPGLILPEASNYVGVLHICSIGIPLCVRKKNPPSYQMINQKSKLPLPKPQPMWYKGNAGHLLIIGGSSNSEGILTGAPCLTALAALRTGAGLVTIAAPYKLCNEIKANYPDIMMLPLGTPETYEWGPDLIEQILSKLHKYNCIVIGPGIGRTIGTTQFIAKLLSTPSRIPKVIDADAIIALADETTILKNLNHTDILTPHPGEAATLLKTNTTLIQKNRFDAIHQLTSLSSSTWILKGAGTMIASPQSPTTIFPQAIPNLAIGGSGDVLSGCIGTLLIHYHEQPHIAACLATQLHLEAGAILSKQFLYRGNTALDIANAIPNAYINLMKTYS</sequence>
<feature type="domain" description="YjeF C-terminal" evidence="20">
    <location>
        <begin position="232"/>
        <end position="521"/>
    </location>
</feature>
<dbReference type="GO" id="GO:0110051">
    <property type="term" value="P:metabolite repair"/>
    <property type="evidence" value="ECO:0007669"/>
    <property type="project" value="TreeGrafter"/>
</dbReference>
<feature type="binding site" evidence="18">
    <location>
        <begin position="135"/>
        <end position="141"/>
    </location>
    <ligand>
        <name>(6S)-NADPHX</name>
        <dbReference type="ChEBI" id="CHEBI:64076"/>
    </ligand>
</feature>
<evidence type="ECO:0000256" key="16">
    <source>
        <dbReference type="ARBA" id="ARBA00049209"/>
    </source>
</evidence>
<dbReference type="InterPro" id="IPR000631">
    <property type="entry name" value="CARKD"/>
</dbReference>
<keyword evidence="7 17" id="KW-0067">ATP-binding</keyword>
<dbReference type="PANTHER" id="PTHR12592:SF0">
    <property type="entry name" value="ATP-DEPENDENT (S)-NAD(P)H-HYDRATE DEHYDRATASE"/>
    <property type="match status" value="1"/>
</dbReference>
<comment type="catalytic activity">
    <reaction evidence="1 18 19">
        <text>(6R)-NADHX = (6S)-NADHX</text>
        <dbReference type="Rhea" id="RHEA:32215"/>
        <dbReference type="ChEBI" id="CHEBI:64074"/>
        <dbReference type="ChEBI" id="CHEBI:64075"/>
        <dbReference type="EC" id="5.1.99.6"/>
    </reaction>
</comment>
<dbReference type="InterPro" id="IPR004443">
    <property type="entry name" value="YjeF_N_dom"/>
</dbReference>
<keyword evidence="23" id="KW-1185">Reference proteome</keyword>
<evidence type="ECO:0000256" key="8">
    <source>
        <dbReference type="ARBA" id="ARBA00022857"/>
    </source>
</evidence>
<dbReference type="Pfam" id="PF03853">
    <property type="entry name" value="YjeF_N"/>
    <property type="match status" value="1"/>
</dbReference>
<feature type="binding site" evidence="18">
    <location>
        <position position="61"/>
    </location>
    <ligand>
        <name>K(+)</name>
        <dbReference type="ChEBI" id="CHEBI:29103"/>
    </ligand>
</feature>
<comment type="similarity">
    <text evidence="18">Belongs to the NnrE/AIBP family.</text>
</comment>
<dbReference type="EMBL" id="AM180252">
    <property type="protein sequence ID" value="CAJ54804.1"/>
    <property type="molecule type" value="Genomic_DNA"/>
</dbReference>
<comment type="similarity">
    <text evidence="4 19">In the C-terminal section; belongs to the NnrD/CARKD family.</text>
</comment>
<reference evidence="22 23" key="1">
    <citation type="submission" date="2005-11" db="EMBL/GenBank/DDBJ databases">
        <title>The complete genome sequence of Lawsonia intracellularis: the causative agent of proliferative enteropathy.</title>
        <authorList>
            <person name="Kaur K."/>
            <person name="Zhang Q."/>
            <person name="Beckler D."/>
            <person name="Munir S."/>
            <person name="Li L."/>
            <person name="Kinsley K."/>
            <person name="Herron L."/>
            <person name="Peterson A."/>
            <person name="May B."/>
            <person name="Singh S."/>
            <person name="Gebhart C."/>
            <person name="Kapur V."/>
        </authorList>
    </citation>
    <scope>NUCLEOTIDE SEQUENCE [LARGE SCALE GENOMIC DNA]</scope>
    <source>
        <strain evidence="22 23">PHE/MN1-00</strain>
    </source>
</reference>
<keyword evidence="8 17" id="KW-0521">NADP</keyword>
<dbReference type="InterPro" id="IPR029056">
    <property type="entry name" value="Ribokinase-like"/>
</dbReference>
<keyword evidence="11 18" id="KW-0413">Isomerase</keyword>
<evidence type="ECO:0000256" key="7">
    <source>
        <dbReference type="ARBA" id="ARBA00022840"/>
    </source>
</evidence>
<comment type="catalytic activity">
    <reaction evidence="15 17 19">
        <text>(6S)-NADHX + ADP = AMP + phosphate + NADH + H(+)</text>
        <dbReference type="Rhea" id="RHEA:32223"/>
        <dbReference type="ChEBI" id="CHEBI:15378"/>
        <dbReference type="ChEBI" id="CHEBI:43474"/>
        <dbReference type="ChEBI" id="CHEBI:57945"/>
        <dbReference type="ChEBI" id="CHEBI:64074"/>
        <dbReference type="ChEBI" id="CHEBI:456215"/>
        <dbReference type="ChEBI" id="CHEBI:456216"/>
        <dbReference type="EC" id="4.2.1.136"/>
    </reaction>
</comment>
<evidence type="ECO:0000256" key="2">
    <source>
        <dbReference type="ARBA" id="ARBA00000909"/>
    </source>
</evidence>
<feature type="domain" description="YjeF N-terminal" evidence="21">
    <location>
        <begin position="11"/>
        <end position="223"/>
    </location>
</feature>
<dbReference type="eggNOG" id="COG0063">
    <property type="taxonomic scope" value="Bacteria"/>
</dbReference>
<keyword evidence="12 17" id="KW-0456">Lyase</keyword>
<comment type="function">
    <text evidence="14 19">Bifunctional enzyme that catalyzes the epimerization of the S- and R-forms of NAD(P)HX and the dehydration of the S-form of NAD(P)HX at the expense of ADP, which is converted to AMP. This allows the repair of both epimers of NAD(P)HX, a damaged form of NAD(P)H that is a result of enzymatic or heat-dependent hydration.</text>
</comment>
<evidence type="ECO:0000256" key="17">
    <source>
        <dbReference type="HAMAP-Rule" id="MF_01965"/>
    </source>
</evidence>
<dbReference type="InterPro" id="IPR036652">
    <property type="entry name" value="YjeF_N_dom_sf"/>
</dbReference>
<evidence type="ECO:0000259" key="21">
    <source>
        <dbReference type="PROSITE" id="PS51385"/>
    </source>
</evidence>
<proteinExistence type="inferred from homology"/>
<comment type="catalytic activity">
    <reaction evidence="2 18 19">
        <text>(6R)-NADPHX = (6S)-NADPHX</text>
        <dbReference type="Rhea" id="RHEA:32227"/>
        <dbReference type="ChEBI" id="CHEBI:64076"/>
        <dbReference type="ChEBI" id="CHEBI:64077"/>
        <dbReference type="EC" id="5.1.99.6"/>
    </reaction>
</comment>
<feature type="binding site" evidence="17">
    <location>
        <begin position="431"/>
        <end position="435"/>
    </location>
    <ligand>
        <name>AMP</name>
        <dbReference type="ChEBI" id="CHEBI:456215"/>
    </ligand>
</feature>
<dbReference type="NCBIfam" id="TIGR00196">
    <property type="entry name" value="yjeF_cterm"/>
    <property type="match status" value="1"/>
</dbReference>
<dbReference type="Gene3D" id="3.40.1190.20">
    <property type="match status" value="1"/>
</dbReference>
<dbReference type="PIRSF" id="PIRSF017184">
    <property type="entry name" value="Nnr"/>
    <property type="match status" value="1"/>
</dbReference>
<keyword evidence="9 18" id="KW-0630">Potassium</keyword>
<dbReference type="AlphaFoldDB" id="Q1MQC3"/>
<evidence type="ECO:0000313" key="23">
    <source>
        <dbReference type="Proteomes" id="UP000002430"/>
    </source>
</evidence>